<dbReference type="InterPro" id="IPR007527">
    <property type="entry name" value="Znf_SWIM"/>
</dbReference>
<dbReference type="RefSeq" id="WP_075820291.1">
    <property type="nucleotide sequence ID" value="NZ_CAJUTZ010000105.1"/>
</dbReference>
<feature type="compositionally biased region" description="Basic and acidic residues" evidence="2">
    <location>
        <begin position="265"/>
        <end position="289"/>
    </location>
</feature>
<comment type="caution">
    <text evidence="4">The sequence shown here is derived from an EMBL/GenBank/DDBJ whole genome shotgun (WGS) entry which is preliminary data.</text>
</comment>
<evidence type="ECO:0000256" key="2">
    <source>
        <dbReference type="SAM" id="MobiDB-lite"/>
    </source>
</evidence>
<keyword evidence="1" id="KW-0863">Zinc-finger</keyword>
<dbReference type="AlphaFoldDB" id="A0A1U7NEN4"/>
<evidence type="ECO:0000259" key="3">
    <source>
        <dbReference type="PROSITE" id="PS50966"/>
    </source>
</evidence>
<feature type="compositionally biased region" description="Polar residues" evidence="2">
    <location>
        <begin position="111"/>
        <end position="123"/>
    </location>
</feature>
<reference evidence="4 5" key="1">
    <citation type="submission" date="2016-11" db="EMBL/GenBank/DDBJ databases">
        <title>Description of two novel members of the family Erysipelotrichaceae: Ileibacterium lipovorans gen. nov., sp. nov. and Dubosiella newyorkensis, gen. nov., sp. nov.</title>
        <authorList>
            <person name="Cox L.M."/>
            <person name="Sohn J."/>
            <person name="Tyrrell K.L."/>
            <person name="Citron D.M."/>
            <person name="Lawson P.A."/>
            <person name="Patel N.B."/>
            <person name="Iizumi T."/>
            <person name="Perez-Perez G.I."/>
            <person name="Goldstein E.J."/>
            <person name="Blaser M.J."/>
        </authorList>
    </citation>
    <scope>NUCLEOTIDE SEQUENCE [LARGE SCALE GENOMIC DNA]</scope>
    <source>
        <strain evidence="4 5">NYU-BL-A3</strain>
    </source>
</reference>
<protein>
    <recommendedName>
        <fullName evidence="3">SWIM-type domain-containing protein</fullName>
    </recommendedName>
</protein>
<sequence>MDWKYSFDRRTLNLGKKIAEAGMIYDNMQQGDFYQAMVYDPRVRRSYPVQAQIDDGEVLALECGCSEANGDHLCPHEAAFLFNLEDQVSDPYEKSIVNRYSHPDFSKNKKQNPVNQSRASNLNSDRKSFLAQDNPFRKLNDEAKSESLDPQKEHSLYQSETKPDHKSIDSKNNQSNHRIPEGSLDDFLRSLFEKTKSDQSEMFDLSAKPENEHRDTIRQINDFSESGLNAFSDENQIQEEYPFENQHLFKKQETLNPVRDQSSGLKDEHAAHSQNVEDHEDHEEKEKYQKKQGGNSQKSENTGADFDQSISEDTTADFPEDFKASATESFPSMFQDESKPDLKKRIQNTQDPKDKNDVKQAVYSPATGHGLAGLIEKMPEEELREFVFSMARNDISFRQQLEMKMLKQIPEDLMETYFAQIDFLIASYQNSFGAISAHKAAEFADHFSGNLLVKLNLLQSAKLIEQMMEFYSYAIDAILSLPVMLEENQEEELWKSFSVGFDQIESEVEKDQKRELFLRLEEWIKRAQKETIISEELESLLIHNFCEEEFASRKLEYLKRRLEEETKNLNLINLSDPEITRLLNWSFTLFRNYPQLLEYKAQFLEPYENLPEVFMQRIEDACEHHEYSLAKTQIEQKLNQEQEISDTFKGELLRKLAMISRAISDPDTEVKVLKQLVLHSKDTESNDLLRLKELINEQEWMEIKEFAKDNVSPFELAKVHQTEGDLNSLMDLLEEHPIEYLAEMYEDELSADYSSRLAALWSSMAYSQAHSQESARYDHVIYCLKKVESIDQTGKAAQKNANELKKMYPRRRSLIRKLESAGF</sequence>
<evidence type="ECO:0000313" key="4">
    <source>
        <dbReference type="EMBL" id="OLU38215.1"/>
    </source>
</evidence>
<dbReference type="EMBL" id="MPJW01000174">
    <property type="protein sequence ID" value="OLU38215.1"/>
    <property type="molecule type" value="Genomic_DNA"/>
</dbReference>
<feature type="compositionally biased region" description="Basic and acidic residues" evidence="2">
    <location>
        <begin position="135"/>
        <end position="169"/>
    </location>
</feature>
<feature type="region of interest" description="Disordered" evidence="2">
    <location>
        <begin position="101"/>
        <end position="184"/>
    </location>
</feature>
<accession>A0A1U7NEN4</accession>
<dbReference type="GeneID" id="82203267"/>
<evidence type="ECO:0000256" key="1">
    <source>
        <dbReference type="PROSITE-ProRule" id="PRU00325"/>
    </source>
</evidence>
<keyword evidence="1" id="KW-0479">Metal-binding</keyword>
<feature type="compositionally biased region" description="Polar residues" evidence="2">
    <location>
        <begin position="292"/>
        <end position="310"/>
    </location>
</feature>
<gene>
    <name evidence="4" type="ORF">BO222_08825</name>
</gene>
<evidence type="ECO:0000313" key="5">
    <source>
        <dbReference type="Proteomes" id="UP000186341"/>
    </source>
</evidence>
<dbReference type="GO" id="GO:0008270">
    <property type="term" value="F:zinc ion binding"/>
    <property type="evidence" value="ECO:0007669"/>
    <property type="project" value="UniProtKB-KW"/>
</dbReference>
<dbReference type="OrthoDB" id="9760715at2"/>
<feature type="compositionally biased region" description="Polar residues" evidence="2">
    <location>
        <begin position="218"/>
        <end position="235"/>
    </location>
</feature>
<organism evidence="4 5">
    <name type="scientific">Ileibacterium valens</name>
    <dbReference type="NCBI Taxonomy" id="1862668"/>
    <lineage>
        <taxon>Bacteria</taxon>
        <taxon>Bacillati</taxon>
        <taxon>Bacillota</taxon>
        <taxon>Erysipelotrichia</taxon>
        <taxon>Erysipelotrichales</taxon>
        <taxon>Erysipelotrichaceae</taxon>
        <taxon>Ileibacterium</taxon>
    </lineage>
</organism>
<feature type="compositionally biased region" description="Basic and acidic residues" evidence="2">
    <location>
        <begin position="207"/>
        <end position="217"/>
    </location>
</feature>
<keyword evidence="5" id="KW-1185">Reference proteome</keyword>
<feature type="domain" description="SWIM-type" evidence="3">
    <location>
        <begin position="47"/>
        <end position="85"/>
    </location>
</feature>
<dbReference type="Proteomes" id="UP000186341">
    <property type="component" value="Unassembled WGS sequence"/>
</dbReference>
<feature type="region of interest" description="Disordered" evidence="2">
    <location>
        <begin position="199"/>
        <end position="310"/>
    </location>
</feature>
<dbReference type="PROSITE" id="PS50966">
    <property type="entry name" value="ZF_SWIM"/>
    <property type="match status" value="1"/>
</dbReference>
<keyword evidence="1" id="KW-0862">Zinc</keyword>
<proteinExistence type="predicted"/>
<name>A0A1U7NEN4_9FIRM</name>